<protein>
    <submittedName>
        <fullName evidence="1">Uncharacterized protein</fullName>
    </submittedName>
</protein>
<gene>
    <name evidence="1" type="ORF">VNO77_17129</name>
</gene>
<dbReference type="EMBL" id="JAYMYQ010000004">
    <property type="protein sequence ID" value="KAK7336583.1"/>
    <property type="molecule type" value="Genomic_DNA"/>
</dbReference>
<evidence type="ECO:0000313" key="1">
    <source>
        <dbReference type="EMBL" id="KAK7336583.1"/>
    </source>
</evidence>
<sequence length="105" mass="12057">MVILVVDGLKEAKFAKSFLITTNRGIGPFYFSMEDKQPYQTLLIQGQEEAYASNLHLLELLRVRNYSDLPKAAWLYMERIGLVCVPTTMMLSLAMMPHIQMICKQ</sequence>
<keyword evidence="2" id="KW-1185">Reference proteome</keyword>
<comment type="caution">
    <text evidence="1">The sequence shown here is derived from an EMBL/GenBank/DDBJ whole genome shotgun (WGS) entry which is preliminary data.</text>
</comment>
<accession>A0AAN9LM21</accession>
<dbReference type="Proteomes" id="UP001367508">
    <property type="component" value="Unassembled WGS sequence"/>
</dbReference>
<organism evidence="1 2">
    <name type="scientific">Canavalia gladiata</name>
    <name type="common">Sword bean</name>
    <name type="synonym">Dolichos gladiatus</name>
    <dbReference type="NCBI Taxonomy" id="3824"/>
    <lineage>
        <taxon>Eukaryota</taxon>
        <taxon>Viridiplantae</taxon>
        <taxon>Streptophyta</taxon>
        <taxon>Embryophyta</taxon>
        <taxon>Tracheophyta</taxon>
        <taxon>Spermatophyta</taxon>
        <taxon>Magnoliopsida</taxon>
        <taxon>eudicotyledons</taxon>
        <taxon>Gunneridae</taxon>
        <taxon>Pentapetalae</taxon>
        <taxon>rosids</taxon>
        <taxon>fabids</taxon>
        <taxon>Fabales</taxon>
        <taxon>Fabaceae</taxon>
        <taxon>Papilionoideae</taxon>
        <taxon>50 kb inversion clade</taxon>
        <taxon>NPAAA clade</taxon>
        <taxon>indigoferoid/millettioid clade</taxon>
        <taxon>Phaseoleae</taxon>
        <taxon>Canavalia</taxon>
    </lineage>
</organism>
<name>A0AAN9LM21_CANGL</name>
<dbReference type="AlphaFoldDB" id="A0AAN9LM21"/>
<proteinExistence type="predicted"/>
<evidence type="ECO:0000313" key="2">
    <source>
        <dbReference type="Proteomes" id="UP001367508"/>
    </source>
</evidence>
<reference evidence="1 2" key="1">
    <citation type="submission" date="2024-01" db="EMBL/GenBank/DDBJ databases">
        <title>The genomes of 5 underutilized Papilionoideae crops provide insights into root nodulation and disease resistanc.</title>
        <authorList>
            <person name="Jiang F."/>
        </authorList>
    </citation>
    <scope>NUCLEOTIDE SEQUENCE [LARGE SCALE GENOMIC DNA]</scope>
    <source>
        <strain evidence="1">LVBAO_FW01</strain>
        <tissue evidence="1">Leaves</tissue>
    </source>
</reference>